<name>A0A2K3MIH3_TRIPR</name>
<dbReference type="AlphaFoldDB" id="A0A2K3MIH3"/>
<dbReference type="Proteomes" id="UP000236291">
    <property type="component" value="Unassembled WGS sequence"/>
</dbReference>
<protein>
    <submittedName>
        <fullName evidence="1">F-box/RNI/FBD-like domain protein</fullName>
    </submittedName>
</protein>
<dbReference type="EMBL" id="ASHM01063205">
    <property type="protein sequence ID" value="PNX90549.1"/>
    <property type="molecule type" value="Genomic_DNA"/>
</dbReference>
<evidence type="ECO:0000313" key="2">
    <source>
        <dbReference type="Proteomes" id="UP000236291"/>
    </source>
</evidence>
<reference evidence="1 2" key="2">
    <citation type="journal article" date="2017" name="Front. Plant Sci.">
        <title>Gene Classification and Mining of Molecular Markers Useful in Red Clover (Trifolium pratense) Breeding.</title>
        <authorList>
            <person name="Istvanek J."/>
            <person name="Dluhosova J."/>
            <person name="Dluhos P."/>
            <person name="Patkova L."/>
            <person name="Nedelnik J."/>
            <person name="Repkova J."/>
        </authorList>
    </citation>
    <scope>NUCLEOTIDE SEQUENCE [LARGE SCALE GENOMIC DNA]</scope>
    <source>
        <strain evidence="2">cv. Tatra</strain>
        <tissue evidence="1">Young leaves</tissue>
    </source>
</reference>
<reference evidence="1 2" key="1">
    <citation type="journal article" date="2014" name="Am. J. Bot.">
        <title>Genome assembly and annotation for red clover (Trifolium pratense; Fabaceae).</title>
        <authorList>
            <person name="Istvanek J."/>
            <person name="Jaros M."/>
            <person name="Krenek A."/>
            <person name="Repkova J."/>
        </authorList>
    </citation>
    <scope>NUCLEOTIDE SEQUENCE [LARGE SCALE GENOMIC DNA]</scope>
    <source>
        <strain evidence="2">cv. Tatra</strain>
        <tissue evidence="1">Young leaves</tissue>
    </source>
</reference>
<dbReference type="SUPFAM" id="SSF52058">
    <property type="entry name" value="L domain-like"/>
    <property type="match status" value="1"/>
</dbReference>
<feature type="non-terminal residue" evidence="1">
    <location>
        <position position="103"/>
    </location>
</feature>
<proteinExistence type="predicted"/>
<comment type="caution">
    <text evidence="1">The sequence shown here is derived from an EMBL/GenBank/DDBJ whole genome shotgun (WGS) entry which is preliminary data.</text>
</comment>
<accession>A0A2K3MIH3</accession>
<sequence length="103" mass="12050">MVCVGSSCASDQESLTCDEWKTFCLTKLTRAELNCLSYHFPLKAFHNVPSLLLQINQVNYRGDFIPTFHNLTQLNLRYNNYSWHFLLEVLKHCPKLQTLKIDQ</sequence>
<evidence type="ECO:0000313" key="1">
    <source>
        <dbReference type="EMBL" id="PNX90549.1"/>
    </source>
</evidence>
<dbReference type="InterPro" id="IPR032675">
    <property type="entry name" value="LRR_dom_sf"/>
</dbReference>
<gene>
    <name evidence="1" type="ORF">L195_g046674</name>
</gene>
<dbReference type="Gene3D" id="3.80.10.10">
    <property type="entry name" value="Ribonuclease Inhibitor"/>
    <property type="match status" value="1"/>
</dbReference>
<organism evidence="1 2">
    <name type="scientific">Trifolium pratense</name>
    <name type="common">Red clover</name>
    <dbReference type="NCBI Taxonomy" id="57577"/>
    <lineage>
        <taxon>Eukaryota</taxon>
        <taxon>Viridiplantae</taxon>
        <taxon>Streptophyta</taxon>
        <taxon>Embryophyta</taxon>
        <taxon>Tracheophyta</taxon>
        <taxon>Spermatophyta</taxon>
        <taxon>Magnoliopsida</taxon>
        <taxon>eudicotyledons</taxon>
        <taxon>Gunneridae</taxon>
        <taxon>Pentapetalae</taxon>
        <taxon>rosids</taxon>
        <taxon>fabids</taxon>
        <taxon>Fabales</taxon>
        <taxon>Fabaceae</taxon>
        <taxon>Papilionoideae</taxon>
        <taxon>50 kb inversion clade</taxon>
        <taxon>NPAAA clade</taxon>
        <taxon>Hologalegina</taxon>
        <taxon>IRL clade</taxon>
        <taxon>Trifolieae</taxon>
        <taxon>Trifolium</taxon>
    </lineage>
</organism>